<feature type="domain" description="EF-hand" evidence="11">
    <location>
        <begin position="569"/>
        <end position="604"/>
    </location>
</feature>
<dbReference type="EMBL" id="HBHZ01010248">
    <property type="protein sequence ID" value="CAE0194793.1"/>
    <property type="molecule type" value="Transcribed_RNA"/>
</dbReference>
<feature type="compositionally biased region" description="Basic and acidic residues" evidence="9">
    <location>
        <begin position="119"/>
        <end position="134"/>
    </location>
</feature>
<name>A0A7S3CH34_9CHLO</name>
<proteinExistence type="predicted"/>
<dbReference type="SUPFAM" id="SSF56112">
    <property type="entry name" value="Protein kinase-like (PK-like)"/>
    <property type="match status" value="1"/>
</dbReference>
<dbReference type="InterPro" id="IPR008271">
    <property type="entry name" value="Ser/Thr_kinase_AS"/>
</dbReference>
<dbReference type="PROSITE" id="PS00108">
    <property type="entry name" value="PROTEIN_KINASE_ST"/>
    <property type="match status" value="1"/>
</dbReference>
<dbReference type="FunFam" id="1.10.238.10:FF:000003">
    <property type="entry name" value="Calmodulin A"/>
    <property type="match status" value="1"/>
</dbReference>
<dbReference type="Pfam" id="PF13405">
    <property type="entry name" value="EF-hand_6"/>
    <property type="match status" value="1"/>
</dbReference>
<keyword evidence="1" id="KW-0723">Serine/threonine-protein kinase</keyword>
<dbReference type="GO" id="GO:0004674">
    <property type="term" value="F:protein serine/threonine kinase activity"/>
    <property type="evidence" value="ECO:0007669"/>
    <property type="project" value="UniProtKB-KW"/>
</dbReference>
<dbReference type="AlphaFoldDB" id="A0A7S3CH34"/>
<dbReference type="Gene3D" id="1.10.238.10">
    <property type="entry name" value="EF-hand"/>
    <property type="match status" value="2"/>
</dbReference>
<dbReference type="CDD" id="cd05117">
    <property type="entry name" value="STKc_CAMK"/>
    <property type="match status" value="1"/>
</dbReference>
<keyword evidence="5 13" id="KW-0418">Kinase</keyword>
<dbReference type="Gene3D" id="1.10.510.10">
    <property type="entry name" value="Transferase(Phosphotransferase) domain 1"/>
    <property type="match status" value="1"/>
</dbReference>
<feature type="domain" description="EF-hand" evidence="11">
    <location>
        <begin position="480"/>
        <end position="515"/>
    </location>
</feature>
<dbReference type="EMBL" id="CP151514">
    <property type="protein sequence ID" value="WZN66093.1"/>
    <property type="molecule type" value="Genomic_DNA"/>
</dbReference>
<protein>
    <submittedName>
        <fullName evidence="13">Calcium-dependent protein kinase</fullName>
    </submittedName>
</protein>
<dbReference type="Pfam" id="PF00069">
    <property type="entry name" value="Pkinase"/>
    <property type="match status" value="1"/>
</dbReference>
<evidence type="ECO:0000256" key="6">
    <source>
        <dbReference type="ARBA" id="ARBA00022837"/>
    </source>
</evidence>
<feature type="region of interest" description="Disordered" evidence="9">
    <location>
        <begin position="119"/>
        <end position="149"/>
    </location>
</feature>
<keyword evidence="4 8" id="KW-0547">Nucleotide-binding</keyword>
<evidence type="ECO:0000256" key="1">
    <source>
        <dbReference type="ARBA" id="ARBA00022527"/>
    </source>
</evidence>
<keyword evidence="3" id="KW-0677">Repeat</keyword>
<evidence type="ECO:0000256" key="8">
    <source>
        <dbReference type="PROSITE-ProRule" id="PRU10141"/>
    </source>
</evidence>
<dbReference type="Gene3D" id="3.30.200.20">
    <property type="entry name" value="Phosphorylase Kinase, domain 1"/>
    <property type="match status" value="1"/>
</dbReference>
<evidence type="ECO:0000256" key="2">
    <source>
        <dbReference type="ARBA" id="ARBA00022679"/>
    </source>
</evidence>
<evidence type="ECO:0000259" key="11">
    <source>
        <dbReference type="PROSITE" id="PS50222"/>
    </source>
</evidence>
<evidence type="ECO:0000313" key="12">
    <source>
        <dbReference type="EMBL" id="CAE0194793.1"/>
    </source>
</evidence>
<dbReference type="GO" id="GO:0005524">
    <property type="term" value="F:ATP binding"/>
    <property type="evidence" value="ECO:0007669"/>
    <property type="project" value="UniProtKB-UniRule"/>
</dbReference>
<evidence type="ECO:0000256" key="3">
    <source>
        <dbReference type="ARBA" id="ARBA00022737"/>
    </source>
</evidence>
<evidence type="ECO:0000256" key="9">
    <source>
        <dbReference type="SAM" id="MobiDB-lite"/>
    </source>
</evidence>
<dbReference type="PROSITE" id="PS50222">
    <property type="entry name" value="EF_HAND_2"/>
    <property type="match status" value="2"/>
</dbReference>
<dbReference type="GO" id="GO:0005509">
    <property type="term" value="F:calcium ion binding"/>
    <property type="evidence" value="ECO:0007669"/>
    <property type="project" value="InterPro"/>
</dbReference>
<dbReference type="CDD" id="cd00051">
    <property type="entry name" value="EFh"/>
    <property type="match status" value="1"/>
</dbReference>
<reference evidence="13 14" key="2">
    <citation type="submission" date="2024-03" db="EMBL/GenBank/DDBJ databases">
        <title>Complete genome sequence of the green alga Chloropicon roscoffensis RCC1871.</title>
        <authorList>
            <person name="Lemieux C."/>
            <person name="Pombert J.-F."/>
            <person name="Otis C."/>
            <person name="Turmel M."/>
        </authorList>
    </citation>
    <scope>NUCLEOTIDE SEQUENCE [LARGE SCALE GENOMIC DNA]</scope>
    <source>
        <strain evidence="13 14">RCC1871</strain>
    </source>
</reference>
<dbReference type="SMART" id="SM00220">
    <property type="entry name" value="S_TKc"/>
    <property type="match status" value="1"/>
</dbReference>
<dbReference type="FunFam" id="3.30.200.20:FF:000042">
    <property type="entry name" value="Aurora kinase A"/>
    <property type="match status" value="1"/>
</dbReference>
<feature type="binding site" evidence="8">
    <location>
        <position position="202"/>
    </location>
    <ligand>
        <name>ATP</name>
        <dbReference type="ChEBI" id="CHEBI:30616"/>
    </ligand>
</feature>
<evidence type="ECO:0000256" key="7">
    <source>
        <dbReference type="ARBA" id="ARBA00022840"/>
    </source>
</evidence>
<keyword evidence="14" id="KW-1185">Reference proteome</keyword>
<dbReference type="InterPro" id="IPR000719">
    <property type="entry name" value="Prot_kinase_dom"/>
</dbReference>
<dbReference type="PROSITE" id="PS00018">
    <property type="entry name" value="EF_HAND_1"/>
    <property type="match status" value="1"/>
</dbReference>
<organism evidence="12">
    <name type="scientific">Chloropicon roscoffensis</name>
    <dbReference type="NCBI Taxonomy" id="1461544"/>
    <lineage>
        <taxon>Eukaryota</taxon>
        <taxon>Viridiplantae</taxon>
        <taxon>Chlorophyta</taxon>
        <taxon>Chloropicophyceae</taxon>
        <taxon>Chloropicales</taxon>
        <taxon>Chloropicaceae</taxon>
        <taxon>Chloropicon</taxon>
    </lineage>
</organism>
<evidence type="ECO:0000256" key="5">
    <source>
        <dbReference type="ARBA" id="ARBA00022777"/>
    </source>
</evidence>
<evidence type="ECO:0000256" key="4">
    <source>
        <dbReference type="ARBA" id="ARBA00022741"/>
    </source>
</evidence>
<dbReference type="PROSITE" id="PS50011">
    <property type="entry name" value="PROTEIN_KINASE_DOM"/>
    <property type="match status" value="1"/>
</dbReference>
<keyword evidence="6" id="KW-0106">Calcium</keyword>
<dbReference type="PROSITE" id="PS00107">
    <property type="entry name" value="PROTEIN_KINASE_ATP"/>
    <property type="match status" value="1"/>
</dbReference>
<evidence type="ECO:0000313" key="13">
    <source>
        <dbReference type="EMBL" id="WZN66093.1"/>
    </source>
</evidence>
<dbReference type="InterPro" id="IPR017441">
    <property type="entry name" value="Protein_kinase_ATP_BS"/>
</dbReference>
<dbReference type="SUPFAM" id="SSF47473">
    <property type="entry name" value="EF-hand"/>
    <property type="match status" value="1"/>
</dbReference>
<dbReference type="Proteomes" id="UP001472866">
    <property type="component" value="Chromosome 14"/>
</dbReference>
<reference evidence="12" key="1">
    <citation type="submission" date="2021-01" db="EMBL/GenBank/DDBJ databases">
        <authorList>
            <person name="Corre E."/>
            <person name="Pelletier E."/>
            <person name="Niang G."/>
            <person name="Scheremetjew M."/>
            <person name="Finn R."/>
            <person name="Kale V."/>
            <person name="Holt S."/>
            <person name="Cochrane G."/>
            <person name="Meng A."/>
            <person name="Brown T."/>
            <person name="Cohen L."/>
        </authorList>
    </citation>
    <scope>NUCLEOTIDE SEQUENCE</scope>
    <source>
        <strain evidence="12">RCC1871</strain>
    </source>
</reference>
<accession>A0A7S3CH34</accession>
<sequence length="657" mass="72286">MVAIMSRVLRAGPEVAVRGRSLLAAASSASGGFGGDFEKTTHKTSSWKRRYSSFVVAAAAGQASVPVSALVAAAFAGGFGAGFVANHYKSQQHSASPGLGLAGPETLADEEEEVLVKLEGHHRTKVEDRRRRQAEEEEAGAAEGVPGGEGNAVKSQVWFGFKQIPKGGIHSLYTIKQQLGEGSFGRTFLAVDQGTGKEIAMKILPKSMISCADSIEDVDREVEIMKQLSGHNHVCEFFDAFEDKETVFIAMEVCKGGELYDAVQERKGNYTEDEAASVIRQILKVLAHCHNNGIVYCDVKPENFLYLNKDQKVLKAIDFGLSRHFTPLGRALRKPRGTAYYVAPEVMRFEYGPEADMWSLGIIAYLLLSGKVPFAGESDADILKEVMHGKKIDLESGPWRKVSAGAKSFIRGVLERDVGLRMTAVQALNHPWLRREGSALDFEDLVDAAGIAAIHAFAKYGRMRKLALRAVAGVVADSGVMIDDLKFQFQVMDQGKDQTISKEELQSALEKTTWKHTDREIKELLDSIHCYTYGPFRQASTGAKIDYHEFLAASLSMKQLEKKIQDKEQWEKILREAFGFFDRDGDGVISAEDLRTCLASDRGNEDALVRECLVEAGAEKTGKITFVDFIALLKMDDPCLSSRYGYVKTPSRSKVRA</sequence>
<dbReference type="InterPro" id="IPR018247">
    <property type="entry name" value="EF_Hand_1_Ca_BS"/>
</dbReference>
<dbReference type="SMART" id="SM00054">
    <property type="entry name" value="EFh"/>
    <property type="match status" value="3"/>
</dbReference>
<gene>
    <name evidence="12" type="ORF">CROS1456_LOCUS7884</name>
    <name evidence="13" type="ORF">HKI87_14g76560</name>
</gene>
<dbReference type="InterPro" id="IPR011009">
    <property type="entry name" value="Kinase-like_dom_sf"/>
</dbReference>
<dbReference type="InterPro" id="IPR011992">
    <property type="entry name" value="EF-hand-dom_pair"/>
</dbReference>
<dbReference type="FunFam" id="1.10.510.10:FF:000571">
    <property type="entry name" value="Maternal embryonic leucine zipper kinase"/>
    <property type="match status" value="1"/>
</dbReference>
<evidence type="ECO:0000259" key="10">
    <source>
        <dbReference type="PROSITE" id="PS50011"/>
    </source>
</evidence>
<feature type="domain" description="Protein kinase" evidence="10">
    <location>
        <begin position="173"/>
        <end position="433"/>
    </location>
</feature>
<dbReference type="InterPro" id="IPR002048">
    <property type="entry name" value="EF_hand_dom"/>
</dbReference>
<keyword evidence="2" id="KW-0808">Transferase</keyword>
<keyword evidence="7 8" id="KW-0067">ATP-binding</keyword>
<evidence type="ECO:0000313" key="14">
    <source>
        <dbReference type="Proteomes" id="UP001472866"/>
    </source>
</evidence>
<dbReference type="InterPro" id="IPR050205">
    <property type="entry name" value="CDPK_Ser/Thr_kinases"/>
</dbReference>
<dbReference type="PANTHER" id="PTHR24349">
    <property type="entry name" value="SERINE/THREONINE-PROTEIN KINASE"/>
    <property type="match status" value="1"/>
</dbReference>